<name>A0A2A3LBF4_MYCAV</name>
<organism evidence="3 4">
    <name type="scientific">Mycobacterium avium subsp. hominissuis</name>
    <dbReference type="NCBI Taxonomy" id="439334"/>
    <lineage>
        <taxon>Bacteria</taxon>
        <taxon>Bacillati</taxon>
        <taxon>Actinomycetota</taxon>
        <taxon>Actinomycetes</taxon>
        <taxon>Mycobacteriales</taxon>
        <taxon>Mycobacteriaceae</taxon>
        <taxon>Mycobacterium</taxon>
        <taxon>Mycobacterium avium complex (MAC)</taxon>
    </lineage>
</organism>
<proteinExistence type="predicted"/>
<feature type="compositionally biased region" description="Pro residues" evidence="1">
    <location>
        <begin position="244"/>
        <end position="264"/>
    </location>
</feature>
<comment type="caution">
    <text evidence="3">The sequence shown here is derived from an EMBL/GenBank/DDBJ whole genome shotgun (WGS) entry which is preliminary data.</text>
</comment>
<dbReference type="SUPFAM" id="SSF52540">
    <property type="entry name" value="P-loop containing nucleoside triphosphate hydrolases"/>
    <property type="match status" value="1"/>
</dbReference>
<reference evidence="3 4" key="1">
    <citation type="journal article" date="2017" name="Genome Biol. Evol.">
        <title>Population Structure and Local Adaptation of MAC Lung Disease Agent Mycobacterium avium subsp. hominissuis.</title>
        <authorList>
            <person name="Yano H."/>
            <person name="Iwamoto T."/>
            <person name="Nishiuchi Y."/>
            <person name="Nakajima C."/>
            <person name="Starkova D.A."/>
            <person name="Mokrousov I."/>
            <person name="Narvskaya O."/>
            <person name="Yoshida S."/>
            <person name="Arikawa K."/>
            <person name="Nakanishi N."/>
            <person name="Osaki K."/>
            <person name="Nakagawa I."/>
            <person name="Ato M."/>
            <person name="Suzuki Y."/>
            <person name="Maruyama F."/>
        </authorList>
    </citation>
    <scope>NUCLEOTIDE SEQUENCE [LARGE SCALE GENOMIC DNA]</scope>
    <source>
        <strain evidence="3 4">OCU466</strain>
    </source>
</reference>
<dbReference type="PANTHER" id="PTHR43384:SF14">
    <property type="entry name" value="ESX-1 SECRETION-ASSOCIATED PROTEIN ESPI"/>
    <property type="match status" value="1"/>
</dbReference>
<feature type="region of interest" description="Disordered" evidence="1">
    <location>
        <begin position="1"/>
        <end position="424"/>
    </location>
</feature>
<feature type="compositionally biased region" description="Low complexity" evidence="1">
    <location>
        <begin position="118"/>
        <end position="130"/>
    </location>
</feature>
<dbReference type="GO" id="GO:0009898">
    <property type="term" value="C:cytoplasmic side of plasma membrane"/>
    <property type="evidence" value="ECO:0007669"/>
    <property type="project" value="TreeGrafter"/>
</dbReference>
<evidence type="ECO:0000313" key="4">
    <source>
        <dbReference type="Proteomes" id="UP000218842"/>
    </source>
</evidence>
<feature type="compositionally biased region" description="Pro residues" evidence="1">
    <location>
        <begin position="311"/>
        <end position="321"/>
    </location>
</feature>
<evidence type="ECO:0000313" key="3">
    <source>
        <dbReference type="EMBL" id="PBJ37204.1"/>
    </source>
</evidence>
<evidence type="ECO:0000256" key="1">
    <source>
        <dbReference type="SAM" id="MobiDB-lite"/>
    </source>
</evidence>
<accession>A0A2A3LBF4</accession>
<dbReference type="Pfam" id="PF13614">
    <property type="entry name" value="AAA_31"/>
    <property type="match status" value="1"/>
</dbReference>
<dbReference type="EMBL" id="LBGZ01000053">
    <property type="protein sequence ID" value="PBJ37204.1"/>
    <property type="molecule type" value="Genomic_DNA"/>
</dbReference>
<feature type="domain" description="AAA" evidence="2">
    <location>
        <begin position="461"/>
        <end position="608"/>
    </location>
</feature>
<dbReference type="Gene3D" id="3.40.50.300">
    <property type="entry name" value="P-loop containing nucleotide triphosphate hydrolases"/>
    <property type="match status" value="1"/>
</dbReference>
<gene>
    <name evidence="3" type="ORF">XV03_07745</name>
</gene>
<feature type="compositionally biased region" description="Polar residues" evidence="1">
    <location>
        <begin position="1"/>
        <end position="13"/>
    </location>
</feature>
<evidence type="ECO:0000259" key="2">
    <source>
        <dbReference type="Pfam" id="PF13614"/>
    </source>
</evidence>
<dbReference type="AlphaFoldDB" id="A0A2A3LBF4"/>
<dbReference type="InterPro" id="IPR050625">
    <property type="entry name" value="ParA/MinD_ATPase"/>
</dbReference>
<feature type="compositionally biased region" description="Low complexity" evidence="1">
    <location>
        <begin position="206"/>
        <end position="218"/>
    </location>
</feature>
<feature type="compositionally biased region" description="Pro residues" evidence="1">
    <location>
        <begin position="382"/>
        <end position="391"/>
    </location>
</feature>
<feature type="compositionally biased region" description="Low complexity" evidence="1">
    <location>
        <begin position="324"/>
        <end position="337"/>
    </location>
</feature>
<dbReference type="PANTHER" id="PTHR43384">
    <property type="entry name" value="SEPTUM SITE-DETERMINING PROTEIN MIND HOMOLOG, CHLOROPLASTIC-RELATED"/>
    <property type="match status" value="1"/>
</dbReference>
<dbReference type="InterPro" id="IPR025669">
    <property type="entry name" value="AAA_dom"/>
</dbReference>
<dbReference type="Proteomes" id="UP000218842">
    <property type="component" value="Unassembled WGS sequence"/>
</dbReference>
<dbReference type="GO" id="GO:0005829">
    <property type="term" value="C:cytosol"/>
    <property type="evidence" value="ECO:0007669"/>
    <property type="project" value="TreeGrafter"/>
</dbReference>
<feature type="compositionally biased region" description="Basic and acidic residues" evidence="1">
    <location>
        <begin position="397"/>
        <end position="421"/>
    </location>
</feature>
<dbReference type="GO" id="GO:0016887">
    <property type="term" value="F:ATP hydrolysis activity"/>
    <property type="evidence" value="ECO:0007669"/>
    <property type="project" value="TreeGrafter"/>
</dbReference>
<dbReference type="InterPro" id="IPR027417">
    <property type="entry name" value="P-loop_NTPase"/>
</dbReference>
<feature type="compositionally biased region" description="Basic and acidic residues" evidence="1">
    <location>
        <begin position="54"/>
        <end position="67"/>
    </location>
</feature>
<feature type="compositionally biased region" description="Polar residues" evidence="1">
    <location>
        <begin position="274"/>
        <end position="289"/>
    </location>
</feature>
<sequence length="710" mass="74807">MPTMKFDSSQTDPTEVENLRDKFVAGRAAAHDAPPAPGEPGDPEETVVITPRARASDESSPDDKPDDASSGESADAADESGDTAQAHTAASDADEAPGAHAAPDIADSAGAEQDDAVSDPTAADAPDAAAGSGLSNGVIPAPPDGAHAAVDRQGSGAENDEPVRKFGEDTGPLPVGNLWHGSMPPPRDVPVAAPPPSAAPPDRDPPLLGGAKSSGLLGDQLKAVDDTSTPGPTSPREFASDFAPPAPDPSRAPRPDYGPPPRPAGAPSAAFEAQQPQFGPPESTTSTPPLWQPPPGAGRAYAPGGEHRPTGQPPRGRPPQVLPADAGRPGAAAADPRSFAVPPRRHSPPDTPYPPVGAPHDVAPEYGYAARPEQRPGVQPAVAPPRRPYQPPAESQARFDEERSLHTTEREFAVKGGRREGPQQGWRSVISRMGIPLGKGAAEIAYDHDIAMINKRLRYRKTIGVVAFKGGVGKTSITICLGSTLATHRQDGGVVAVDTVARGTLAMRVKEDHRDVSGDVRSLAYDPEADEANIDAVHAHLLSNRDRLSVLGSRRDLIAEPLAPNEYLTALERLRRHHKLVLVDTEPSTATPAFETIMESLDALILVVTPTRDGAVPASEVLPWLRARGLTELASRTIVLLNHQSPAKPHMDEESITHGFHKNEKVEVLEIPYDAHLAEASPISLELLDKNTRRQFVRAAAILLDKLPAN</sequence>
<feature type="compositionally biased region" description="Pro residues" evidence="1">
    <location>
        <begin position="183"/>
        <end position="199"/>
    </location>
</feature>
<protein>
    <submittedName>
        <fullName evidence="3">Nucleotide-binding domain-containing protein</fullName>
    </submittedName>
</protein>
<dbReference type="GO" id="GO:0005524">
    <property type="term" value="F:ATP binding"/>
    <property type="evidence" value="ECO:0007669"/>
    <property type="project" value="TreeGrafter"/>
</dbReference>
<dbReference type="GO" id="GO:0051782">
    <property type="term" value="P:negative regulation of cell division"/>
    <property type="evidence" value="ECO:0007669"/>
    <property type="project" value="TreeGrafter"/>
</dbReference>